<reference evidence="1" key="1">
    <citation type="submission" date="2020-08" db="EMBL/GenBank/DDBJ databases">
        <title>Genome sequencing and assembly of the red palm weevil Rhynchophorus ferrugineus.</title>
        <authorList>
            <person name="Dias G.B."/>
            <person name="Bergman C.M."/>
            <person name="Manee M."/>
        </authorList>
    </citation>
    <scope>NUCLEOTIDE SEQUENCE</scope>
    <source>
        <strain evidence="1">AA-2017</strain>
        <tissue evidence="1">Whole larva</tissue>
    </source>
</reference>
<sequence>MEGVGQEQEGCRPSDNAIDLSVGSNTAHSCRICLVSCRRPSQDSAGMPMMGGELDRPKLRSEFRQNFKIVCGGLCVFWRMRYFVV</sequence>
<dbReference type="AlphaFoldDB" id="A0A834J3R2"/>
<keyword evidence="2" id="KW-1185">Reference proteome</keyword>
<protein>
    <submittedName>
        <fullName evidence="1">Uncharacterized protein</fullName>
    </submittedName>
</protein>
<comment type="caution">
    <text evidence="1">The sequence shown here is derived from an EMBL/GenBank/DDBJ whole genome shotgun (WGS) entry which is preliminary data.</text>
</comment>
<dbReference type="EMBL" id="JAACXV010000001">
    <property type="protein sequence ID" value="KAF7287967.1"/>
    <property type="molecule type" value="Genomic_DNA"/>
</dbReference>
<dbReference type="Proteomes" id="UP000625711">
    <property type="component" value="Unassembled WGS sequence"/>
</dbReference>
<name>A0A834J3R2_RHYFE</name>
<organism evidence="1 2">
    <name type="scientific">Rhynchophorus ferrugineus</name>
    <name type="common">Red palm weevil</name>
    <name type="synonym">Curculio ferrugineus</name>
    <dbReference type="NCBI Taxonomy" id="354439"/>
    <lineage>
        <taxon>Eukaryota</taxon>
        <taxon>Metazoa</taxon>
        <taxon>Ecdysozoa</taxon>
        <taxon>Arthropoda</taxon>
        <taxon>Hexapoda</taxon>
        <taxon>Insecta</taxon>
        <taxon>Pterygota</taxon>
        <taxon>Neoptera</taxon>
        <taxon>Endopterygota</taxon>
        <taxon>Coleoptera</taxon>
        <taxon>Polyphaga</taxon>
        <taxon>Cucujiformia</taxon>
        <taxon>Curculionidae</taxon>
        <taxon>Dryophthorinae</taxon>
        <taxon>Rhynchophorus</taxon>
    </lineage>
</organism>
<evidence type="ECO:0000313" key="2">
    <source>
        <dbReference type="Proteomes" id="UP000625711"/>
    </source>
</evidence>
<accession>A0A834J3R2</accession>
<proteinExistence type="predicted"/>
<gene>
    <name evidence="1" type="ORF">GWI33_000028</name>
</gene>
<evidence type="ECO:0000313" key="1">
    <source>
        <dbReference type="EMBL" id="KAF7287967.1"/>
    </source>
</evidence>